<dbReference type="SUPFAM" id="SSF141868">
    <property type="entry name" value="EAL domain-like"/>
    <property type="match status" value="1"/>
</dbReference>
<reference evidence="2 3" key="1">
    <citation type="journal article" date="2005" name="Genome Res.">
        <title>Coping with cold: the genome of the versatile marine Antarctica bacterium Pseudoalteromonas haloplanktis TAC125.</title>
        <authorList>
            <person name="Medigue C."/>
            <person name="Krin E."/>
            <person name="Pascal G."/>
            <person name="Barbe V."/>
            <person name="Bernsel A."/>
            <person name="Bertin P."/>
            <person name="Cheung F."/>
            <person name="Cruveiller S."/>
            <person name="Damico S."/>
            <person name="Duilio A."/>
            <person name="Fang G."/>
            <person name="Feller G."/>
            <person name="Mangenot S."/>
            <person name="Marino G."/>
            <person name="Nilsson J."/>
            <person name="Parilli E."/>
            <person name="Rocha E."/>
            <person name="Rouy Z."/>
            <person name="Sekowska A."/>
            <person name="Tutino M.L."/>
            <person name="Vallenet D."/>
            <person name="von Heijne G."/>
            <person name="Danchin A."/>
        </authorList>
    </citation>
    <scope>NUCLEOTIDE SEQUENCE [LARGE SCALE GENOMIC DNA]</scope>
    <source>
        <strain evidence="3">TAC 125</strain>
    </source>
</reference>
<dbReference type="Gene3D" id="3.20.20.450">
    <property type="entry name" value="EAL domain"/>
    <property type="match status" value="1"/>
</dbReference>
<proteinExistence type="predicted"/>
<dbReference type="Proteomes" id="UP000006843">
    <property type="component" value="Chromosome I"/>
</dbReference>
<feature type="domain" description="EAL" evidence="1">
    <location>
        <begin position="1"/>
        <end position="58"/>
    </location>
</feature>
<evidence type="ECO:0000259" key="1">
    <source>
        <dbReference type="PROSITE" id="PS50883"/>
    </source>
</evidence>
<dbReference type="KEGG" id="pha:PSHAa0340"/>
<gene>
    <name evidence="2" type="ordered locus">PSHAa0340</name>
</gene>
<dbReference type="PROSITE" id="PS50883">
    <property type="entry name" value="EAL"/>
    <property type="match status" value="1"/>
</dbReference>
<dbReference type="EMBL" id="CR954246">
    <property type="protein sequence ID" value="CAI85439.1"/>
    <property type="molecule type" value="Genomic_DNA"/>
</dbReference>
<accession>Q3IEZ7</accession>
<dbReference type="AlphaFoldDB" id="Q3IEZ7"/>
<keyword evidence="3" id="KW-1185">Reference proteome</keyword>
<evidence type="ECO:0000313" key="3">
    <source>
        <dbReference type="Proteomes" id="UP000006843"/>
    </source>
</evidence>
<dbReference type="InterPro" id="IPR035919">
    <property type="entry name" value="EAL_sf"/>
</dbReference>
<name>Q3IEZ7_PSET1</name>
<protein>
    <submittedName>
        <fullName evidence="2">Orphan protein</fullName>
    </submittedName>
</protein>
<sequence>MFRRLARWWRMSTITIEGVETQEVHDLLKGMNADHAQGYLYAKPLAYDDYLQYLNSQYNLKMLDSPF</sequence>
<organism evidence="2 3">
    <name type="scientific">Pseudoalteromonas translucida (strain TAC 125)</name>
    <dbReference type="NCBI Taxonomy" id="326442"/>
    <lineage>
        <taxon>Bacteria</taxon>
        <taxon>Pseudomonadati</taxon>
        <taxon>Pseudomonadota</taxon>
        <taxon>Gammaproteobacteria</taxon>
        <taxon>Alteromonadales</taxon>
        <taxon>Pseudoalteromonadaceae</taxon>
        <taxon>Pseudoalteromonas</taxon>
    </lineage>
</organism>
<dbReference type="InterPro" id="IPR001633">
    <property type="entry name" value="EAL_dom"/>
</dbReference>
<dbReference type="HOGENOM" id="CLU_2809159_0_0_6"/>
<dbReference type="STRING" id="326442.PSHAa0340"/>
<evidence type="ECO:0000313" key="2">
    <source>
        <dbReference type="EMBL" id="CAI85439.1"/>
    </source>
</evidence>